<keyword evidence="9" id="KW-0804">Transcription</keyword>
<evidence type="ECO:0000256" key="4">
    <source>
        <dbReference type="ARBA" id="ARBA00022737"/>
    </source>
</evidence>
<comment type="caution">
    <text evidence="12">The sequence shown here is derived from an EMBL/GenBank/DDBJ whole genome shotgun (WGS) entry which is preliminary data.</text>
</comment>
<dbReference type="SMART" id="SM00541">
    <property type="entry name" value="FYRN"/>
    <property type="match status" value="1"/>
</dbReference>
<dbReference type="Pfam" id="PF05964">
    <property type="entry name" value="FYRN"/>
    <property type="match status" value="1"/>
</dbReference>
<protein>
    <submittedName>
        <fullName evidence="12">Myeloid lymphoid or mixed-lineage leukemia 2</fullName>
    </submittedName>
</protein>
<keyword evidence="4" id="KW-0677">Repeat</keyword>
<dbReference type="PROSITE" id="PS51542">
    <property type="entry name" value="FYRN"/>
    <property type="match status" value="1"/>
</dbReference>
<evidence type="ECO:0000259" key="11">
    <source>
        <dbReference type="PROSITE" id="PS51805"/>
    </source>
</evidence>
<dbReference type="PROSITE" id="PS51543">
    <property type="entry name" value="FYRC"/>
    <property type="match status" value="1"/>
</dbReference>
<organism evidence="12 13">
    <name type="scientific">Cichlidogyrus casuarinus</name>
    <dbReference type="NCBI Taxonomy" id="1844966"/>
    <lineage>
        <taxon>Eukaryota</taxon>
        <taxon>Metazoa</taxon>
        <taxon>Spiralia</taxon>
        <taxon>Lophotrochozoa</taxon>
        <taxon>Platyhelminthes</taxon>
        <taxon>Monogenea</taxon>
        <taxon>Monopisthocotylea</taxon>
        <taxon>Dactylogyridea</taxon>
        <taxon>Ancyrocephalidae</taxon>
        <taxon>Cichlidogyrus</taxon>
    </lineage>
</organism>
<name>A0ABD2QCX0_9PLAT</name>
<dbReference type="PROSITE" id="PS51805">
    <property type="entry name" value="EPHD"/>
    <property type="match status" value="1"/>
</dbReference>
<dbReference type="Pfam" id="PF05965">
    <property type="entry name" value="FYRC"/>
    <property type="match status" value="1"/>
</dbReference>
<evidence type="ECO:0000256" key="7">
    <source>
        <dbReference type="ARBA" id="ARBA00022853"/>
    </source>
</evidence>
<evidence type="ECO:0000256" key="9">
    <source>
        <dbReference type="ARBA" id="ARBA00023163"/>
    </source>
</evidence>
<dbReference type="PANTHER" id="PTHR45888">
    <property type="entry name" value="HL01030P-RELATED"/>
    <property type="match status" value="1"/>
</dbReference>
<evidence type="ECO:0000313" key="12">
    <source>
        <dbReference type="EMBL" id="KAL3317386.1"/>
    </source>
</evidence>
<keyword evidence="7" id="KW-0156">Chromatin regulator</keyword>
<dbReference type="AlphaFoldDB" id="A0ABD2QCX0"/>
<gene>
    <name evidence="12" type="primary">MLL2_1</name>
    <name evidence="12" type="ORF">Ciccas_003956</name>
</gene>
<keyword evidence="2" id="KW-0597">Phosphoprotein</keyword>
<keyword evidence="5" id="KW-0863">Zinc-finger</keyword>
<keyword evidence="8" id="KW-0805">Transcription regulation</keyword>
<dbReference type="GO" id="GO:0006325">
    <property type="term" value="P:chromatin organization"/>
    <property type="evidence" value="ECO:0007669"/>
    <property type="project" value="UniProtKB-KW"/>
</dbReference>
<dbReference type="PANTHER" id="PTHR45888:SF5">
    <property type="entry name" value="D4, ISOFORM A"/>
    <property type="match status" value="1"/>
</dbReference>
<dbReference type="EMBL" id="JBJKFK010000391">
    <property type="protein sequence ID" value="KAL3317386.1"/>
    <property type="molecule type" value="Genomic_DNA"/>
</dbReference>
<dbReference type="SMART" id="SM00542">
    <property type="entry name" value="FYRC"/>
    <property type="match status" value="1"/>
</dbReference>
<feature type="domain" description="PHD-type" evidence="11">
    <location>
        <begin position="184"/>
        <end position="292"/>
    </location>
</feature>
<evidence type="ECO:0000256" key="3">
    <source>
        <dbReference type="ARBA" id="ARBA00022723"/>
    </source>
</evidence>
<reference evidence="12 13" key="1">
    <citation type="submission" date="2024-11" db="EMBL/GenBank/DDBJ databases">
        <title>Adaptive evolution of stress response genes in parasites aligns with host niche diversity.</title>
        <authorList>
            <person name="Hahn C."/>
            <person name="Resl P."/>
        </authorList>
    </citation>
    <scope>NUCLEOTIDE SEQUENCE [LARGE SCALE GENOMIC DNA]</scope>
    <source>
        <strain evidence="12">EGGRZ-B1_66</strain>
        <tissue evidence="12">Body</tissue>
    </source>
</reference>
<dbReference type="InterPro" id="IPR034732">
    <property type="entry name" value="EPHD"/>
</dbReference>
<keyword evidence="13" id="KW-1185">Reference proteome</keyword>
<keyword evidence="3" id="KW-0479">Metal-binding</keyword>
<keyword evidence="10" id="KW-0539">Nucleus</keyword>
<dbReference type="GO" id="GO:0008270">
    <property type="term" value="F:zinc ion binding"/>
    <property type="evidence" value="ECO:0007669"/>
    <property type="project" value="UniProtKB-KW"/>
</dbReference>
<dbReference type="GO" id="GO:0005634">
    <property type="term" value="C:nucleus"/>
    <property type="evidence" value="ECO:0007669"/>
    <property type="project" value="UniProtKB-SubCell"/>
</dbReference>
<sequence>MENIESLLITIIYFDHSPKCCVQIVPKESALYSKPVAPASGNNTAPAPLPFCSLTCLRSYQSRPPVKNAATDSTVLPPASFFFSPVVTAGAHPFVGVPIIIENPSLTKSNKVLLKCRRKSGEGNLDSVQRHKTWRNVRWMKYSALNMAHRKQRLLKQDSVSPIDEATQVFPCTTVLKRHGLEDGRVCQLCGVAGDASEHVQGRLLNKAGDAWLHVNCVLWCFGAYETVCGSLVDTKRAFLKAQRTKCTECQRPGAGIPCYEAQCGNVYHLPCAHRIGCSFHSDRSMFCPEHRLAFANITTQLDSLQVPRRVYIERDEDALVARLLQGEEMETDAGQMTFRVGTMVLHSVGQLLPEQLSSGHYHNRSFIYPVGFHVSRFYWSPEVLTQRALYDCRIEEWDADCALCEIHAGKCHYRQRPRFVVELRDTTDPAKVLQRHCSASCAQAWKPFLEQIALLRAAHGRNCLKLFPDQLPAEHLFGLNEPHVIRAVESLPGWFSQNST</sequence>
<evidence type="ECO:0000256" key="6">
    <source>
        <dbReference type="ARBA" id="ARBA00022833"/>
    </source>
</evidence>
<dbReference type="Proteomes" id="UP001626550">
    <property type="component" value="Unassembled WGS sequence"/>
</dbReference>
<accession>A0ABD2QCX0</accession>
<comment type="subcellular location">
    <subcellularLocation>
        <location evidence="1">Nucleus</location>
    </subcellularLocation>
</comment>
<dbReference type="InterPro" id="IPR013083">
    <property type="entry name" value="Znf_RING/FYVE/PHD"/>
</dbReference>
<evidence type="ECO:0000256" key="2">
    <source>
        <dbReference type="ARBA" id="ARBA00022553"/>
    </source>
</evidence>
<dbReference type="Pfam" id="PF13832">
    <property type="entry name" value="zf-HC5HC2H_2"/>
    <property type="match status" value="1"/>
</dbReference>
<dbReference type="InterPro" id="IPR003889">
    <property type="entry name" value="FYrich_C"/>
</dbReference>
<evidence type="ECO:0000256" key="8">
    <source>
        <dbReference type="ARBA" id="ARBA00023015"/>
    </source>
</evidence>
<dbReference type="InterPro" id="IPR003888">
    <property type="entry name" value="FYrich_N"/>
</dbReference>
<evidence type="ECO:0000256" key="10">
    <source>
        <dbReference type="ARBA" id="ARBA00023242"/>
    </source>
</evidence>
<dbReference type="Gene3D" id="3.30.40.10">
    <property type="entry name" value="Zinc/RING finger domain, C3HC4 (zinc finger)"/>
    <property type="match status" value="1"/>
</dbReference>
<evidence type="ECO:0000256" key="5">
    <source>
        <dbReference type="ARBA" id="ARBA00022771"/>
    </source>
</evidence>
<evidence type="ECO:0000313" key="13">
    <source>
        <dbReference type="Proteomes" id="UP001626550"/>
    </source>
</evidence>
<dbReference type="Gene3D" id="3.30.160.360">
    <property type="match status" value="1"/>
</dbReference>
<evidence type="ECO:0000256" key="1">
    <source>
        <dbReference type="ARBA" id="ARBA00004123"/>
    </source>
</evidence>
<keyword evidence="6" id="KW-0862">Zinc</keyword>
<proteinExistence type="predicted"/>